<keyword evidence="2" id="KW-1185">Reference proteome</keyword>
<gene>
    <name evidence="1" type="ORF">TCLT_LOCUS10013</name>
</gene>
<evidence type="ECO:0000313" key="2">
    <source>
        <dbReference type="Proteomes" id="UP000276776"/>
    </source>
</evidence>
<name>A0A0N5DA43_THECL</name>
<accession>A0A0N5DA43</accession>
<evidence type="ECO:0000313" key="3">
    <source>
        <dbReference type="WBParaSite" id="TCLT_0001002401-mRNA-1"/>
    </source>
</evidence>
<dbReference type="Proteomes" id="UP000276776">
    <property type="component" value="Unassembled WGS sequence"/>
</dbReference>
<reference evidence="1 2" key="2">
    <citation type="submission" date="2018-11" db="EMBL/GenBank/DDBJ databases">
        <authorList>
            <consortium name="Pathogen Informatics"/>
        </authorList>
    </citation>
    <scope>NUCLEOTIDE SEQUENCE [LARGE SCALE GENOMIC DNA]</scope>
</reference>
<evidence type="ECO:0000313" key="1">
    <source>
        <dbReference type="EMBL" id="VDN07685.1"/>
    </source>
</evidence>
<proteinExistence type="predicted"/>
<dbReference type="WBParaSite" id="TCLT_0001002401-mRNA-1">
    <property type="protein sequence ID" value="TCLT_0001002401-mRNA-1"/>
    <property type="gene ID" value="TCLT_0001002401"/>
</dbReference>
<sequence>MYAQNEAQELKDEVMTRRCIEAIRFLASLWVLYCFEKTEAGQCSTFYVELFGSNNPRQIINTHLCKSQLSHIGMVIFADMLKLRLELLDCTGGSIIDEEQPELLQNWIPEDLSAEMHLKPVLTFLKVDRTNFLYALHSTFK</sequence>
<dbReference type="EMBL" id="UYYF01004945">
    <property type="protein sequence ID" value="VDN07685.1"/>
    <property type="molecule type" value="Genomic_DNA"/>
</dbReference>
<dbReference type="OMA" id="ISKIYYC"/>
<protein>
    <submittedName>
        <fullName evidence="3">Ras-GEF domain-containing protein</fullName>
    </submittedName>
</protein>
<organism evidence="3">
    <name type="scientific">Thelazia callipaeda</name>
    <name type="common">Oriental eyeworm</name>
    <name type="synonym">Parasitic nematode</name>
    <dbReference type="NCBI Taxonomy" id="103827"/>
    <lineage>
        <taxon>Eukaryota</taxon>
        <taxon>Metazoa</taxon>
        <taxon>Ecdysozoa</taxon>
        <taxon>Nematoda</taxon>
        <taxon>Chromadorea</taxon>
        <taxon>Rhabditida</taxon>
        <taxon>Spirurina</taxon>
        <taxon>Spiruromorpha</taxon>
        <taxon>Thelazioidea</taxon>
        <taxon>Thelaziidae</taxon>
        <taxon>Thelazia</taxon>
    </lineage>
</organism>
<dbReference type="OrthoDB" id="5831863at2759"/>
<dbReference type="AlphaFoldDB" id="A0A0N5DA43"/>
<reference evidence="3" key="1">
    <citation type="submission" date="2017-02" db="UniProtKB">
        <authorList>
            <consortium name="WormBaseParasite"/>
        </authorList>
    </citation>
    <scope>IDENTIFICATION</scope>
</reference>